<protein>
    <submittedName>
        <fullName evidence="1">Uncharacterized protein</fullName>
    </submittedName>
</protein>
<dbReference type="EMBL" id="CABVIH010000027">
    <property type="protein sequence ID" value="VVP40888.1"/>
    <property type="molecule type" value="Genomic_DNA"/>
</dbReference>
<dbReference type="OrthoDB" id="6928938at2"/>
<dbReference type="AlphaFoldDB" id="A0A5E7NUX5"/>
<gene>
    <name evidence="1" type="ORF">PS880_04839</name>
</gene>
<reference evidence="1 2" key="1">
    <citation type="submission" date="2019-09" db="EMBL/GenBank/DDBJ databases">
        <authorList>
            <person name="Chandra G."/>
            <person name="Truman W A."/>
        </authorList>
    </citation>
    <scope>NUCLEOTIDE SEQUENCE [LARGE SCALE GENOMIC DNA]</scope>
    <source>
        <strain evidence="1">PS880</strain>
    </source>
</reference>
<proteinExistence type="predicted"/>
<dbReference type="RefSeq" id="WP_150781771.1">
    <property type="nucleotide sequence ID" value="NZ_CABVIH010000027.1"/>
</dbReference>
<sequence>MNFILWVILGTNGAQPATAVDHAEYKSMEACQHAADQIKESLGGVQFQIHTLCTPTDKTK</sequence>
<dbReference type="Proteomes" id="UP000375525">
    <property type="component" value="Unassembled WGS sequence"/>
</dbReference>
<accession>A0A5E7NUX5</accession>
<name>A0A5E7NUX5_PSEFL</name>
<evidence type="ECO:0000313" key="1">
    <source>
        <dbReference type="EMBL" id="VVP40888.1"/>
    </source>
</evidence>
<organism evidence="1 2">
    <name type="scientific">Pseudomonas fluorescens</name>
    <dbReference type="NCBI Taxonomy" id="294"/>
    <lineage>
        <taxon>Bacteria</taxon>
        <taxon>Pseudomonadati</taxon>
        <taxon>Pseudomonadota</taxon>
        <taxon>Gammaproteobacteria</taxon>
        <taxon>Pseudomonadales</taxon>
        <taxon>Pseudomonadaceae</taxon>
        <taxon>Pseudomonas</taxon>
    </lineage>
</organism>
<evidence type="ECO:0000313" key="2">
    <source>
        <dbReference type="Proteomes" id="UP000375525"/>
    </source>
</evidence>